<dbReference type="InterPro" id="IPR006390">
    <property type="entry name" value="DHP_synth_dom"/>
</dbReference>
<dbReference type="NCBIfam" id="TIGR01496">
    <property type="entry name" value="DHPS"/>
    <property type="match status" value="1"/>
</dbReference>
<sequence length="283" mass="31186">MAIVFNCGKNITIQTELPAFIQGIINVTPDSFWEGSRTPQAKAAAERALRLIETGADIIDIGGESTRPGSEYVSAEEECGRIIPVIELLRKETDVPISVDTRKSFVMKEAFKKGANICNDISALEDDDDMAQLIALEDAAVILMHKKGTPATMQNNPQYHNIITEVRDYLLARAAYAEKFGIKKERIILDPGIGFGKTAADNFILVSNLDRLCDAEYEVLAGLSRKSFIGTATGQNQEKRLAGTIAANMIAVQKGARFLRVHDVEETRDMLSVLKEIQKYAIH</sequence>
<dbReference type="PROSITE" id="PS50972">
    <property type="entry name" value="PTERIN_BINDING"/>
    <property type="match status" value="1"/>
</dbReference>
<dbReference type="PROSITE" id="PS00793">
    <property type="entry name" value="DHPS_2"/>
    <property type="match status" value="1"/>
</dbReference>
<keyword evidence="8" id="KW-0289">Folate biosynthesis</keyword>
<dbReference type="EMBL" id="CP042817">
    <property type="protein sequence ID" value="QEJ98912.1"/>
    <property type="molecule type" value="Genomic_DNA"/>
</dbReference>
<dbReference type="SUPFAM" id="SSF51717">
    <property type="entry name" value="Dihydropteroate synthetase-like"/>
    <property type="match status" value="1"/>
</dbReference>
<keyword evidence="6" id="KW-0479">Metal-binding</keyword>
<gene>
    <name evidence="10" type="primary">folP</name>
    <name evidence="10" type="ORF">FUT82_13515</name>
</gene>
<proteinExistence type="predicted"/>
<dbReference type="EC" id="2.5.1.15" evidence="4"/>
<evidence type="ECO:0000259" key="9">
    <source>
        <dbReference type="PROSITE" id="PS50972"/>
    </source>
</evidence>
<name>A0AAE6M9A8_TREPH</name>
<evidence type="ECO:0000256" key="2">
    <source>
        <dbReference type="ARBA" id="ARBA00001946"/>
    </source>
</evidence>
<protein>
    <recommendedName>
        <fullName evidence="4">dihydropteroate synthase</fullName>
        <ecNumber evidence="4">2.5.1.15</ecNumber>
    </recommendedName>
</protein>
<dbReference type="InterPro" id="IPR000489">
    <property type="entry name" value="Pterin-binding_dom"/>
</dbReference>
<dbReference type="Pfam" id="PF00809">
    <property type="entry name" value="Pterin_bind"/>
    <property type="match status" value="1"/>
</dbReference>
<evidence type="ECO:0000313" key="10">
    <source>
        <dbReference type="EMBL" id="QEJ98912.1"/>
    </source>
</evidence>
<dbReference type="RefSeq" id="WP_148879170.1">
    <property type="nucleotide sequence ID" value="NZ_CP042813.1"/>
</dbReference>
<dbReference type="CDD" id="cd00739">
    <property type="entry name" value="DHPS"/>
    <property type="match status" value="1"/>
</dbReference>
<dbReference type="InterPro" id="IPR045031">
    <property type="entry name" value="DHP_synth-like"/>
</dbReference>
<comment type="pathway">
    <text evidence="3">Cofactor biosynthesis; tetrahydrofolate biosynthesis; 7,8-dihydrofolate from 2-amino-4-hydroxy-6-hydroxymethyl-7,8-dihydropteridine diphosphate and 4-aminobenzoate: step 1/2.</text>
</comment>
<evidence type="ECO:0000256" key="6">
    <source>
        <dbReference type="ARBA" id="ARBA00022723"/>
    </source>
</evidence>
<evidence type="ECO:0000256" key="5">
    <source>
        <dbReference type="ARBA" id="ARBA00022679"/>
    </source>
</evidence>
<dbReference type="PANTHER" id="PTHR20941">
    <property type="entry name" value="FOLATE SYNTHESIS PROTEINS"/>
    <property type="match status" value="1"/>
</dbReference>
<evidence type="ECO:0000256" key="1">
    <source>
        <dbReference type="ARBA" id="ARBA00000012"/>
    </source>
</evidence>
<evidence type="ECO:0000256" key="8">
    <source>
        <dbReference type="ARBA" id="ARBA00022909"/>
    </source>
</evidence>
<evidence type="ECO:0000256" key="3">
    <source>
        <dbReference type="ARBA" id="ARBA00004763"/>
    </source>
</evidence>
<dbReference type="Gene3D" id="3.20.20.20">
    <property type="entry name" value="Dihydropteroate synthase-like"/>
    <property type="match status" value="1"/>
</dbReference>
<dbReference type="GO" id="GO:0046656">
    <property type="term" value="P:folic acid biosynthetic process"/>
    <property type="evidence" value="ECO:0007669"/>
    <property type="project" value="UniProtKB-KW"/>
</dbReference>
<evidence type="ECO:0000256" key="7">
    <source>
        <dbReference type="ARBA" id="ARBA00022842"/>
    </source>
</evidence>
<dbReference type="Proteomes" id="UP000323594">
    <property type="component" value="Chromosome"/>
</dbReference>
<dbReference type="AlphaFoldDB" id="A0AAE6M9A8"/>
<feature type="domain" description="Pterin-binding" evidence="9">
    <location>
        <begin position="19"/>
        <end position="272"/>
    </location>
</feature>
<accession>A0AAE6M9A8</accession>
<dbReference type="InterPro" id="IPR011005">
    <property type="entry name" value="Dihydropteroate_synth-like_sf"/>
</dbReference>
<dbReference type="GO" id="GO:0004156">
    <property type="term" value="F:dihydropteroate synthase activity"/>
    <property type="evidence" value="ECO:0007669"/>
    <property type="project" value="UniProtKB-EC"/>
</dbReference>
<keyword evidence="5 10" id="KW-0808">Transferase</keyword>
<comment type="catalytic activity">
    <reaction evidence="1">
        <text>(7,8-dihydropterin-6-yl)methyl diphosphate + 4-aminobenzoate = 7,8-dihydropteroate + diphosphate</text>
        <dbReference type="Rhea" id="RHEA:19949"/>
        <dbReference type="ChEBI" id="CHEBI:17836"/>
        <dbReference type="ChEBI" id="CHEBI:17839"/>
        <dbReference type="ChEBI" id="CHEBI:33019"/>
        <dbReference type="ChEBI" id="CHEBI:72950"/>
        <dbReference type="EC" id="2.5.1.15"/>
    </reaction>
</comment>
<evidence type="ECO:0000313" key="11">
    <source>
        <dbReference type="Proteomes" id="UP000323594"/>
    </source>
</evidence>
<dbReference type="GO" id="GO:0046872">
    <property type="term" value="F:metal ion binding"/>
    <property type="evidence" value="ECO:0007669"/>
    <property type="project" value="UniProtKB-KW"/>
</dbReference>
<dbReference type="GO" id="GO:0005829">
    <property type="term" value="C:cytosol"/>
    <property type="evidence" value="ECO:0007669"/>
    <property type="project" value="TreeGrafter"/>
</dbReference>
<comment type="cofactor">
    <cofactor evidence="2">
        <name>Mg(2+)</name>
        <dbReference type="ChEBI" id="CHEBI:18420"/>
    </cofactor>
</comment>
<dbReference type="PANTHER" id="PTHR20941:SF1">
    <property type="entry name" value="FOLIC ACID SYNTHESIS PROTEIN FOL1"/>
    <property type="match status" value="1"/>
</dbReference>
<keyword evidence="7" id="KW-0460">Magnesium</keyword>
<dbReference type="GO" id="GO:0046654">
    <property type="term" value="P:tetrahydrofolate biosynthetic process"/>
    <property type="evidence" value="ECO:0007669"/>
    <property type="project" value="TreeGrafter"/>
</dbReference>
<reference evidence="10 11" key="1">
    <citation type="submission" date="2019-08" db="EMBL/GenBank/DDBJ databases">
        <authorList>
            <person name="Kuhnert P."/>
        </authorList>
    </citation>
    <scope>NUCLEOTIDE SEQUENCE [LARGE SCALE GENOMIC DNA]</scope>
    <source>
        <strain evidence="10 11">B36.5</strain>
    </source>
</reference>
<evidence type="ECO:0000256" key="4">
    <source>
        <dbReference type="ARBA" id="ARBA00012458"/>
    </source>
</evidence>
<organism evidence="10 11">
    <name type="scientific">Treponema phagedenis</name>
    <dbReference type="NCBI Taxonomy" id="162"/>
    <lineage>
        <taxon>Bacteria</taxon>
        <taxon>Pseudomonadati</taxon>
        <taxon>Spirochaetota</taxon>
        <taxon>Spirochaetia</taxon>
        <taxon>Spirochaetales</taxon>
        <taxon>Treponemataceae</taxon>
        <taxon>Treponema</taxon>
    </lineage>
</organism>